<comment type="caution">
    <text evidence="3">The sequence shown here is derived from an EMBL/GenBank/DDBJ whole genome shotgun (WGS) entry which is preliminary data.</text>
</comment>
<dbReference type="Proteomes" id="UP000648984">
    <property type="component" value="Unassembled WGS sequence"/>
</dbReference>
<keyword evidence="1" id="KW-0732">Signal</keyword>
<keyword evidence="1" id="KW-0175">Coiled coil</keyword>
<dbReference type="InterPro" id="IPR019734">
    <property type="entry name" value="TPR_rpt"/>
</dbReference>
<keyword evidence="1" id="KW-0131">Cell cycle</keyword>
<protein>
    <recommendedName>
        <fullName evidence="1">Cell division coordinator CpoB</fullName>
    </recommendedName>
</protein>
<gene>
    <name evidence="3" type="primary">ybgF</name>
    <name evidence="1" type="synonym">cpoB</name>
    <name evidence="3" type="ORF">GPA25_10970</name>
</gene>
<dbReference type="InterPro" id="IPR014162">
    <property type="entry name" value="CpoB_C"/>
</dbReference>
<feature type="chain" id="PRO_5044906483" description="Cell division coordinator CpoB" evidence="1">
    <location>
        <begin position="22"/>
        <end position="248"/>
    </location>
</feature>
<dbReference type="EMBL" id="WTVQ01000016">
    <property type="protein sequence ID" value="NMG75278.1"/>
    <property type="molecule type" value="Genomic_DNA"/>
</dbReference>
<name>A0ABX1QA67_9RHOO</name>
<dbReference type="RefSeq" id="WP_169260430.1">
    <property type="nucleotide sequence ID" value="NZ_WTVQ01000016.1"/>
</dbReference>
<comment type="subcellular location">
    <subcellularLocation>
        <location evidence="1">Periplasm</location>
    </subcellularLocation>
</comment>
<feature type="coiled-coil region" evidence="1">
    <location>
        <begin position="54"/>
        <end position="88"/>
    </location>
</feature>
<dbReference type="Gene3D" id="1.25.40.10">
    <property type="entry name" value="Tetratricopeptide repeat domain"/>
    <property type="match status" value="1"/>
</dbReference>
<dbReference type="Pfam" id="PF13174">
    <property type="entry name" value="TPR_6"/>
    <property type="match status" value="1"/>
</dbReference>
<proteinExistence type="inferred from homology"/>
<accession>A0ABX1QA67</accession>
<dbReference type="Pfam" id="PF14559">
    <property type="entry name" value="TPR_19"/>
    <property type="match status" value="1"/>
</dbReference>
<dbReference type="InterPro" id="IPR011990">
    <property type="entry name" value="TPR-like_helical_dom_sf"/>
</dbReference>
<comment type="function">
    <text evidence="1">Mediates coordination of peptidoglycan synthesis and outer membrane constriction during cell division.</text>
</comment>
<feature type="domain" description="YbgF trimerisation" evidence="2">
    <location>
        <begin position="41"/>
        <end position="109"/>
    </location>
</feature>
<dbReference type="HAMAP" id="MF_02066">
    <property type="entry name" value="CpoB"/>
    <property type="match status" value="1"/>
</dbReference>
<dbReference type="SUPFAM" id="SSF48452">
    <property type="entry name" value="TPR-like"/>
    <property type="match status" value="1"/>
</dbReference>
<evidence type="ECO:0000313" key="3">
    <source>
        <dbReference type="EMBL" id="NMG75278.1"/>
    </source>
</evidence>
<dbReference type="InterPro" id="IPR034706">
    <property type="entry name" value="CpoB"/>
</dbReference>
<dbReference type="NCBIfam" id="TIGR02795">
    <property type="entry name" value="tol_pal_ybgF"/>
    <property type="match status" value="1"/>
</dbReference>
<keyword evidence="4" id="KW-1185">Reference proteome</keyword>
<dbReference type="Gene3D" id="1.20.5.110">
    <property type="match status" value="1"/>
</dbReference>
<evidence type="ECO:0000259" key="2">
    <source>
        <dbReference type="Pfam" id="PF16331"/>
    </source>
</evidence>
<dbReference type="Pfam" id="PF16331">
    <property type="entry name" value="TolA_bind_tri"/>
    <property type="match status" value="1"/>
</dbReference>
<dbReference type="InterPro" id="IPR032519">
    <property type="entry name" value="YbgF_tri"/>
</dbReference>
<keyword evidence="1" id="KW-0132">Cell division</keyword>
<keyword evidence="1" id="KW-0574">Periplasm</keyword>
<comment type="similarity">
    <text evidence="1">Belongs to the CpoB family.</text>
</comment>
<feature type="signal peptide" evidence="1">
    <location>
        <begin position="1"/>
        <end position="21"/>
    </location>
</feature>
<sequence precursor="true">MKRLLPLAVLLSLSSVAPVQAALFDDEEARRQIFDLRTEMSTRLERLEVSSRGQLELANQNELLKAEISKLNGQLEVLLHEVESLKQRQRDFYVDLDNRVRKLEAVSAAAAAAVAPAAPPADPAAESRDYEAALNLLKEAKYKEALTGFERFIKQYPRSTFQASAHFWAGNAALQAKEVATASTYFKTALNDWPNDPVAPDAMLGIANSQQAMGEAKASQETLRKLVERFPDSAAAKSARQRLAVRKP</sequence>
<reference evidence="3 4" key="1">
    <citation type="submission" date="2019-12" db="EMBL/GenBank/DDBJ databases">
        <title>Comparative genomics gives insights into the taxonomy of the Azoarcus-Aromatoleum group and reveals separate origins of nif in the plant-associated Azoarcus and non-plant-associated Aromatoleum sub-groups.</title>
        <authorList>
            <person name="Lafos M."/>
            <person name="Maluk M."/>
            <person name="Batista M."/>
            <person name="Junghare M."/>
            <person name="Carmona M."/>
            <person name="Faoro H."/>
            <person name="Cruz L.M."/>
            <person name="Battistoni F."/>
            <person name="De Souza E."/>
            <person name="Pedrosa F."/>
            <person name="Chen W.-M."/>
            <person name="Poole P.S."/>
            <person name="Dixon R.A."/>
            <person name="James E.K."/>
        </authorList>
    </citation>
    <scope>NUCLEOTIDE SEQUENCE [LARGE SCALE GENOMIC DNA]</scope>
    <source>
        <strain evidence="3 4">22Lin</strain>
    </source>
</reference>
<evidence type="ECO:0000256" key="1">
    <source>
        <dbReference type="HAMAP-Rule" id="MF_02066"/>
    </source>
</evidence>
<organism evidence="3 4">
    <name type="scientific">Aromatoleum diolicum</name>
    <dbReference type="NCBI Taxonomy" id="75796"/>
    <lineage>
        <taxon>Bacteria</taxon>
        <taxon>Pseudomonadati</taxon>
        <taxon>Pseudomonadota</taxon>
        <taxon>Betaproteobacteria</taxon>
        <taxon>Rhodocyclales</taxon>
        <taxon>Rhodocyclaceae</taxon>
        <taxon>Aromatoleum</taxon>
    </lineage>
</organism>
<evidence type="ECO:0000313" key="4">
    <source>
        <dbReference type="Proteomes" id="UP000648984"/>
    </source>
</evidence>